<reference evidence="2" key="1">
    <citation type="submission" date="2021-02" db="EMBL/GenBank/DDBJ databases">
        <authorList>
            <person name="Dougan E. K."/>
            <person name="Rhodes N."/>
            <person name="Thang M."/>
            <person name="Chan C."/>
        </authorList>
    </citation>
    <scope>NUCLEOTIDE SEQUENCE</scope>
</reference>
<accession>A0A812PFP4</accession>
<comment type="caution">
    <text evidence="2">The sequence shown here is derived from an EMBL/GenBank/DDBJ whole genome shotgun (WGS) entry which is preliminary data.</text>
</comment>
<gene>
    <name evidence="2" type="ORF">SNAT2548_LOCUS19419</name>
</gene>
<sequence length="320" mass="37153">MLSQAQSVEMDKKTENATQCRPPARPGVLDQWRRVPRLDMSLIRKPDGRLVFRENFLSQGDLWVQMFRKRPQCLQGSRWWHVSETIRAQAAASRVWLDVANVEVGFDEAEMNMKREALCHLARTFGAMCWGRQRDECPYQNPPEELFRSPSESQLWKGYLHLRKFAAVIVKNKDRVNLEKMHWALRDALLLKTFLAEAPLNKVRKFEGFWFILVLWHACHIWGLSSSASCEGVGSTARWLEKRKHGGRAWSTGHLVRATMLRYQGVSGSLADMGFAFSVFNLHRELRPKTSSFFLSKRATKRREAWMSVFAVFCDVYTEP</sequence>
<dbReference type="AlphaFoldDB" id="A0A812PFP4"/>
<dbReference type="Proteomes" id="UP000604046">
    <property type="component" value="Unassembled WGS sequence"/>
</dbReference>
<evidence type="ECO:0000313" key="2">
    <source>
        <dbReference type="EMBL" id="CAE7361123.1"/>
    </source>
</evidence>
<name>A0A812PFP4_9DINO</name>
<proteinExistence type="predicted"/>
<evidence type="ECO:0000256" key="1">
    <source>
        <dbReference type="SAM" id="MobiDB-lite"/>
    </source>
</evidence>
<evidence type="ECO:0000313" key="3">
    <source>
        <dbReference type="Proteomes" id="UP000604046"/>
    </source>
</evidence>
<feature type="region of interest" description="Disordered" evidence="1">
    <location>
        <begin position="1"/>
        <end position="26"/>
    </location>
</feature>
<dbReference type="EMBL" id="CAJNDS010002178">
    <property type="protein sequence ID" value="CAE7361123.1"/>
    <property type="molecule type" value="Genomic_DNA"/>
</dbReference>
<keyword evidence="3" id="KW-1185">Reference proteome</keyword>
<protein>
    <submittedName>
        <fullName evidence="2">Uncharacterized protein</fullName>
    </submittedName>
</protein>
<organism evidence="2 3">
    <name type="scientific">Symbiodinium natans</name>
    <dbReference type="NCBI Taxonomy" id="878477"/>
    <lineage>
        <taxon>Eukaryota</taxon>
        <taxon>Sar</taxon>
        <taxon>Alveolata</taxon>
        <taxon>Dinophyceae</taxon>
        <taxon>Suessiales</taxon>
        <taxon>Symbiodiniaceae</taxon>
        <taxon>Symbiodinium</taxon>
    </lineage>
</organism>